<protein>
    <recommendedName>
        <fullName evidence="3">HTH cro/C1-type domain-containing protein</fullName>
    </recommendedName>
</protein>
<reference evidence="2" key="1">
    <citation type="submission" date="2016-10" db="EMBL/GenBank/DDBJ databases">
        <authorList>
            <person name="Varghese N."/>
            <person name="Submissions S."/>
        </authorList>
    </citation>
    <scope>NUCLEOTIDE SEQUENCE [LARGE SCALE GENOMIC DNA]</scope>
    <source>
        <strain evidence="2">CGMCC 1.12333</strain>
    </source>
</reference>
<name>A0A1I7GJK0_9FLAO</name>
<organism evidence="1 2">
    <name type="scientific">Pustulibacterium marinum</name>
    <dbReference type="NCBI Taxonomy" id="1224947"/>
    <lineage>
        <taxon>Bacteria</taxon>
        <taxon>Pseudomonadati</taxon>
        <taxon>Bacteroidota</taxon>
        <taxon>Flavobacteriia</taxon>
        <taxon>Flavobacteriales</taxon>
        <taxon>Flavobacteriaceae</taxon>
        <taxon>Pustulibacterium</taxon>
    </lineage>
</organism>
<dbReference type="AlphaFoldDB" id="A0A1I7GJK0"/>
<dbReference type="Proteomes" id="UP000199138">
    <property type="component" value="Unassembled WGS sequence"/>
</dbReference>
<keyword evidence="2" id="KW-1185">Reference proteome</keyword>
<evidence type="ECO:0008006" key="3">
    <source>
        <dbReference type="Google" id="ProtNLM"/>
    </source>
</evidence>
<proteinExistence type="predicted"/>
<dbReference type="STRING" id="1224947.SAMN05216480_1054"/>
<evidence type="ECO:0000313" key="1">
    <source>
        <dbReference type="EMBL" id="SFU48624.1"/>
    </source>
</evidence>
<gene>
    <name evidence="1" type="ORF">SAMN05216480_1054</name>
</gene>
<evidence type="ECO:0000313" key="2">
    <source>
        <dbReference type="Proteomes" id="UP000199138"/>
    </source>
</evidence>
<dbReference type="EMBL" id="FPBK01000005">
    <property type="protein sequence ID" value="SFU48624.1"/>
    <property type="molecule type" value="Genomic_DNA"/>
</dbReference>
<dbReference type="RefSeq" id="WP_093024680.1">
    <property type="nucleotide sequence ID" value="NZ_FPBK01000005.1"/>
</dbReference>
<accession>A0A1I7GJK0</accession>
<sequence length="109" mass="12647">MSKENFKRIAKEFFDDKGLKNKDVANKFGVTQGVFSRYMSSDKLPQAFIDKIKLHYPDLYSMYLNYEASKTIAEEYSNNDSPINPAALAMKVDSIIMELYELKRQLSQM</sequence>